<feature type="non-terminal residue" evidence="2">
    <location>
        <position position="203"/>
    </location>
</feature>
<feature type="region of interest" description="Disordered" evidence="1">
    <location>
        <begin position="155"/>
        <end position="179"/>
    </location>
</feature>
<feature type="region of interest" description="Disordered" evidence="1">
    <location>
        <begin position="100"/>
        <end position="129"/>
    </location>
</feature>
<evidence type="ECO:0000313" key="3">
    <source>
        <dbReference type="Proteomes" id="UP000837857"/>
    </source>
</evidence>
<reference evidence="2" key="1">
    <citation type="submission" date="2022-03" db="EMBL/GenBank/DDBJ databases">
        <authorList>
            <person name="Martin H S."/>
        </authorList>
    </citation>
    <scope>NUCLEOTIDE SEQUENCE</scope>
</reference>
<feature type="compositionally biased region" description="Low complexity" evidence="1">
    <location>
        <begin position="155"/>
        <end position="164"/>
    </location>
</feature>
<proteinExistence type="predicted"/>
<dbReference type="Proteomes" id="UP000837857">
    <property type="component" value="Chromosome 5"/>
</dbReference>
<sequence>MSNKKFQRPLRPGFGGGSDWSGIIVADGGFADGGGFEGKGGSDELAGGNGGSLGNGARFDGQRGDDVLDSVCGGVGSDASDVALGDGNGLGGGVVEEHSDGDELSVGGLESGGGPIGGHRNSRGQVPPPALAVASAKGAPALAARPVLAARATLAPTPVRAAVPSPTDASRPSGAQIDRWKQMHQAPPFNVQKFTSLDVIINK</sequence>
<protein>
    <submittedName>
        <fullName evidence="2">Uncharacterized protein</fullName>
    </submittedName>
</protein>
<evidence type="ECO:0000313" key="2">
    <source>
        <dbReference type="EMBL" id="CAH2068158.1"/>
    </source>
</evidence>
<organism evidence="2 3">
    <name type="scientific">Iphiclides podalirius</name>
    <name type="common">scarce swallowtail</name>
    <dbReference type="NCBI Taxonomy" id="110791"/>
    <lineage>
        <taxon>Eukaryota</taxon>
        <taxon>Metazoa</taxon>
        <taxon>Ecdysozoa</taxon>
        <taxon>Arthropoda</taxon>
        <taxon>Hexapoda</taxon>
        <taxon>Insecta</taxon>
        <taxon>Pterygota</taxon>
        <taxon>Neoptera</taxon>
        <taxon>Endopterygota</taxon>
        <taxon>Lepidoptera</taxon>
        <taxon>Glossata</taxon>
        <taxon>Ditrysia</taxon>
        <taxon>Papilionoidea</taxon>
        <taxon>Papilionidae</taxon>
        <taxon>Papilioninae</taxon>
        <taxon>Iphiclides</taxon>
    </lineage>
</organism>
<name>A0ABN8IXC6_9NEOP</name>
<accession>A0ABN8IXC6</accession>
<evidence type="ECO:0000256" key="1">
    <source>
        <dbReference type="SAM" id="MobiDB-lite"/>
    </source>
</evidence>
<feature type="region of interest" description="Disordered" evidence="1">
    <location>
        <begin position="1"/>
        <end position="20"/>
    </location>
</feature>
<dbReference type="EMBL" id="OW152817">
    <property type="protein sequence ID" value="CAH2068158.1"/>
    <property type="molecule type" value="Genomic_DNA"/>
</dbReference>
<feature type="region of interest" description="Disordered" evidence="1">
    <location>
        <begin position="32"/>
        <end position="72"/>
    </location>
</feature>
<keyword evidence="3" id="KW-1185">Reference proteome</keyword>
<gene>
    <name evidence="2" type="ORF">IPOD504_LOCUS14086</name>
</gene>